<sequence length="226" mass="24686">MAGGRGLGHILERNLRLDLTVVVNHWLTHSVNLWLTTAMDEIAKAQRAVDRAREQLTATVREARSNGRTWAEIGDELGMSRQAAFKRFGEVTNPANGQKITGGSMTVAQIQQFTEKVFDHIGAGELDELEQLIHPDARKELSQEVIAETWAKVLSEIGGKESYEDTHVVVPAGDRIEDGDSVLGTVVGVTTVNCEAGEVMGRVAVDEKQRIVGLLIVPTDHSPLPF</sequence>
<evidence type="ECO:0000313" key="3">
    <source>
        <dbReference type="Proteomes" id="UP000186104"/>
    </source>
</evidence>
<dbReference type="AlphaFoldDB" id="A0A173LPX4"/>
<reference evidence="2 3" key="1">
    <citation type="submission" date="2016-06" db="EMBL/GenBank/DDBJ databases">
        <title>Complete genome sequence of a saline-alkali tolerant type strain Dietzia timorensis ID05-A0528T.</title>
        <authorList>
            <person name="Wu X."/>
        </authorList>
    </citation>
    <scope>NUCLEOTIDE SEQUENCE [LARGE SCALE GENOMIC DNA]</scope>
    <source>
        <strain evidence="2 3">ID05-A0528</strain>
    </source>
</reference>
<keyword evidence="3" id="KW-1185">Reference proteome</keyword>
<proteinExistence type="predicted"/>
<dbReference type="EMBL" id="CP015961">
    <property type="protein sequence ID" value="ANI94003.1"/>
    <property type="molecule type" value="Genomic_DNA"/>
</dbReference>
<evidence type="ECO:0000313" key="2">
    <source>
        <dbReference type="EMBL" id="ANI94003.1"/>
    </source>
</evidence>
<gene>
    <name evidence="2" type="ORF">BJL86_3244</name>
</gene>
<feature type="coiled-coil region" evidence="1">
    <location>
        <begin position="35"/>
        <end position="62"/>
    </location>
</feature>
<name>A0A173LPX4_9ACTN</name>
<evidence type="ECO:0008006" key="4">
    <source>
        <dbReference type="Google" id="ProtNLM"/>
    </source>
</evidence>
<keyword evidence="1" id="KW-0175">Coiled coil</keyword>
<dbReference type="Proteomes" id="UP000186104">
    <property type="component" value="Chromosome"/>
</dbReference>
<organism evidence="2 3">
    <name type="scientific">Dietzia timorensis</name>
    <dbReference type="NCBI Taxonomy" id="499555"/>
    <lineage>
        <taxon>Bacteria</taxon>
        <taxon>Bacillati</taxon>
        <taxon>Actinomycetota</taxon>
        <taxon>Actinomycetes</taxon>
        <taxon>Mycobacteriales</taxon>
        <taxon>Dietziaceae</taxon>
        <taxon>Dietzia</taxon>
    </lineage>
</organism>
<dbReference type="STRING" id="499555.BJL86_3244"/>
<evidence type="ECO:0000256" key="1">
    <source>
        <dbReference type="SAM" id="Coils"/>
    </source>
</evidence>
<accession>A0A173LPX4</accession>
<protein>
    <recommendedName>
        <fullName evidence="4">DUF3887 domain-containing protein</fullName>
    </recommendedName>
</protein>
<dbReference type="KEGG" id="dtm:BJL86_3244"/>
<dbReference type="Gene3D" id="3.10.450.590">
    <property type="match status" value="1"/>
</dbReference>